<keyword evidence="5 10" id="KW-0479">Metal-binding</keyword>
<accession>A0A074LXM7</accession>
<dbReference type="EC" id="2.7.1.180" evidence="1 10"/>
<dbReference type="eggNOG" id="COG1477">
    <property type="taxonomic scope" value="Bacteria"/>
</dbReference>
<evidence type="ECO:0000313" key="13">
    <source>
        <dbReference type="Proteomes" id="UP000027931"/>
    </source>
</evidence>
<reference evidence="12 13" key="1">
    <citation type="journal article" date="2013" name="Int. J. Syst. Evol. Microbiol.">
        <title>Tumebacillus flagellatus sp. nov., an alpha-amylase/pullulanase-producing bacterium isolated from cassava wastewater.</title>
        <authorList>
            <person name="Wang Q."/>
            <person name="Xie N."/>
            <person name="Qin Y."/>
            <person name="Shen N."/>
            <person name="Zhu J."/>
            <person name="Mi H."/>
            <person name="Huang R."/>
        </authorList>
    </citation>
    <scope>NUCLEOTIDE SEQUENCE [LARGE SCALE GENOMIC DNA]</scope>
    <source>
        <strain evidence="12 13">GST4</strain>
    </source>
</reference>
<keyword evidence="13" id="KW-1185">Reference proteome</keyword>
<gene>
    <name evidence="12" type="ORF">EL26_02360</name>
</gene>
<proteinExistence type="inferred from homology"/>
<evidence type="ECO:0000256" key="2">
    <source>
        <dbReference type="ARBA" id="ARBA00016337"/>
    </source>
</evidence>
<dbReference type="Pfam" id="PF02424">
    <property type="entry name" value="ApbE"/>
    <property type="match status" value="1"/>
</dbReference>
<dbReference type="SUPFAM" id="SSF143631">
    <property type="entry name" value="ApbE-like"/>
    <property type="match status" value="1"/>
</dbReference>
<comment type="similarity">
    <text evidence="10">Belongs to the ApbE family.</text>
</comment>
<evidence type="ECO:0000256" key="6">
    <source>
        <dbReference type="ARBA" id="ARBA00022827"/>
    </source>
</evidence>
<evidence type="ECO:0000256" key="11">
    <source>
        <dbReference type="PIRSR" id="PIRSR006268-2"/>
    </source>
</evidence>
<feature type="binding site" evidence="11">
    <location>
        <position position="264"/>
    </location>
    <ligand>
        <name>Mg(2+)</name>
        <dbReference type="ChEBI" id="CHEBI:18420"/>
    </ligand>
</feature>
<keyword evidence="4 10" id="KW-0808">Transferase</keyword>
<evidence type="ECO:0000256" key="9">
    <source>
        <dbReference type="ARBA" id="ARBA00048540"/>
    </source>
</evidence>
<dbReference type="AlphaFoldDB" id="A0A074LXM7"/>
<dbReference type="OrthoDB" id="9778595at2"/>
<dbReference type="InterPro" id="IPR003374">
    <property type="entry name" value="ApbE-like_sf"/>
</dbReference>
<evidence type="ECO:0000256" key="4">
    <source>
        <dbReference type="ARBA" id="ARBA00022679"/>
    </source>
</evidence>
<feature type="binding site" evidence="11">
    <location>
        <position position="268"/>
    </location>
    <ligand>
        <name>Mg(2+)</name>
        <dbReference type="ChEBI" id="CHEBI:18420"/>
    </ligand>
</feature>
<comment type="catalytic activity">
    <reaction evidence="9 10">
        <text>L-threonyl-[protein] + FAD = FMN-L-threonyl-[protein] + AMP + H(+)</text>
        <dbReference type="Rhea" id="RHEA:36847"/>
        <dbReference type="Rhea" id="RHEA-COMP:11060"/>
        <dbReference type="Rhea" id="RHEA-COMP:11061"/>
        <dbReference type="ChEBI" id="CHEBI:15378"/>
        <dbReference type="ChEBI" id="CHEBI:30013"/>
        <dbReference type="ChEBI" id="CHEBI:57692"/>
        <dbReference type="ChEBI" id="CHEBI:74257"/>
        <dbReference type="ChEBI" id="CHEBI:456215"/>
        <dbReference type="EC" id="2.7.1.180"/>
    </reaction>
</comment>
<evidence type="ECO:0000256" key="10">
    <source>
        <dbReference type="PIRNR" id="PIRNR006268"/>
    </source>
</evidence>
<dbReference type="PIRSF" id="PIRSF006268">
    <property type="entry name" value="ApbE"/>
    <property type="match status" value="1"/>
</dbReference>
<organism evidence="12 13">
    <name type="scientific">Tumebacillus flagellatus</name>
    <dbReference type="NCBI Taxonomy" id="1157490"/>
    <lineage>
        <taxon>Bacteria</taxon>
        <taxon>Bacillati</taxon>
        <taxon>Bacillota</taxon>
        <taxon>Bacilli</taxon>
        <taxon>Bacillales</taxon>
        <taxon>Alicyclobacillaceae</taxon>
        <taxon>Tumebacillus</taxon>
    </lineage>
</organism>
<evidence type="ECO:0000256" key="1">
    <source>
        <dbReference type="ARBA" id="ARBA00011955"/>
    </source>
</evidence>
<dbReference type="EMBL" id="JMIR01000002">
    <property type="protein sequence ID" value="KEO84873.1"/>
    <property type="molecule type" value="Genomic_DNA"/>
</dbReference>
<evidence type="ECO:0000256" key="7">
    <source>
        <dbReference type="ARBA" id="ARBA00022842"/>
    </source>
</evidence>
<dbReference type="Gene3D" id="3.10.520.10">
    <property type="entry name" value="ApbE-like domains"/>
    <property type="match status" value="1"/>
</dbReference>
<dbReference type="InterPro" id="IPR024932">
    <property type="entry name" value="ApbE"/>
</dbReference>
<comment type="cofactor">
    <cofactor evidence="11">
        <name>Mg(2+)</name>
        <dbReference type="ChEBI" id="CHEBI:18420"/>
    </cofactor>
    <cofactor evidence="11">
        <name>Mn(2+)</name>
        <dbReference type="ChEBI" id="CHEBI:29035"/>
    </cofactor>
    <text evidence="11">Magnesium. Can also use manganese.</text>
</comment>
<comment type="caution">
    <text evidence="12">The sequence shown here is derived from an EMBL/GenBank/DDBJ whole genome shotgun (WGS) entry which is preliminary data.</text>
</comment>
<sequence>MTNGLQRRTKTRSALHMDTLVSIQVVSHESPEVLQHQLDLAFAAFSAVERVCSRFDPDSELRRLCEIVGEPVPVSGLLFEAVRFAWEVADMTHGVFDPTIGHRMEHAGFTRNYLTGEKTAPQALEPATYRDLLLNEENRTILLKKPLRLDLGAVAKGLAIDLAAQGLRRAGGFLINAGGDVYAGGRNEHGELWRVGIQHPAHPDEIITSLTLTDSAVCTSGSYERVAVSTDQTLTHHLLDPRTGTSAQDLLSCTVTASYAMMADAFSTAAFLLGPTDGQALLDEAGLSGLFITPDLTILGGREASK</sequence>
<keyword evidence="3 10" id="KW-0285">Flavoprotein</keyword>
<dbReference type="GO" id="GO:0016740">
    <property type="term" value="F:transferase activity"/>
    <property type="evidence" value="ECO:0007669"/>
    <property type="project" value="UniProtKB-UniRule"/>
</dbReference>
<dbReference type="PANTHER" id="PTHR30040">
    <property type="entry name" value="THIAMINE BIOSYNTHESIS LIPOPROTEIN APBE"/>
    <property type="match status" value="1"/>
</dbReference>
<evidence type="ECO:0000256" key="3">
    <source>
        <dbReference type="ARBA" id="ARBA00022630"/>
    </source>
</evidence>
<dbReference type="RefSeq" id="WP_052035894.1">
    <property type="nucleotide sequence ID" value="NZ_JMIR01000002.1"/>
</dbReference>
<dbReference type="GO" id="GO:0046872">
    <property type="term" value="F:metal ion binding"/>
    <property type="evidence" value="ECO:0007669"/>
    <property type="project" value="UniProtKB-UniRule"/>
</dbReference>
<keyword evidence="6 10" id="KW-0274">FAD</keyword>
<dbReference type="STRING" id="1157490.EL26_02360"/>
<name>A0A074LXM7_9BACL</name>
<dbReference type="PANTHER" id="PTHR30040:SF2">
    <property type="entry name" value="FAD:PROTEIN FMN TRANSFERASE"/>
    <property type="match status" value="1"/>
</dbReference>
<keyword evidence="7 10" id="KW-0460">Magnesium</keyword>
<evidence type="ECO:0000313" key="12">
    <source>
        <dbReference type="EMBL" id="KEO84873.1"/>
    </source>
</evidence>
<protein>
    <recommendedName>
        <fullName evidence="2 10">FAD:protein FMN transferase</fullName>
        <ecNumber evidence="1 10">2.7.1.180</ecNumber>
    </recommendedName>
    <alternativeName>
        <fullName evidence="8 10">Flavin transferase</fullName>
    </alternativeName>
</protein>
<dbReference type="Proteomes" id="UP000027931">
    <property type="component" value="Unassembled WGS sequence"/>
</dbReference>
<evidence type="ECO:0000256" key="8">
    <source>
        <dbReference type="ARBA" id="ARBA00031306"/>
    </source>
</evidence>
<feature type="binding site" evidence="11">
    <location>
        <position position="153"/>
    </location>
    <ligand>
        <name>Mg(2+)</name>
        <dbReference type="ChEBI" id="CHEBI:18420"/>
    </ligand>
</feature>
<evidence type="ECO:0000256" key="5">
    <source>
        <dbReference type="ARBA" id="ARBA00022723"/>
    </source>
</evidence>